<gene>
    <name evidence="8" type="ORF">V5E97_19880</name>
</gene>
<dbReference type="AlphaFoldDB" id="A0AAU7CT53"/>
<evidence type="ECO:0000259" key="7">
    <source>
        <dbReference type="Pfam" id="PF00294"/>
    </source>
</evidence>
<dbReference type="EMBL" id="CP155447">
    <property type="protein sequence ID" value="XBH08214.1"/>
    <property type="molecule type" value="Genomic_DNA"/>
</dbReference>
<dbReference type="PANTHER" id="PTHR46566:SF2">
    <property type="entry name" value="ATP-DEPENDENT 6-PHOSPHOFRUCTOKINASE ISOZYME 2"/>
    <property type="match status" value="1"/>
</dbReference>
<dbReference type="InterPro" id="IPR002173">
    <property type="entry name" value="Carboh/pur_kinase_PfkB_CS"/>
</dbReference>
<dbReference type="PROSITE" id="PS00584">
    <property type="entry name" value="PFKB_KINASES_2"/>
    <property type="match status" value="1"/>
</dbReference>
<accession>A0AAU7CT53</accession>
<dbReference type="Gene3D" id="3.40.1190.20">
    <property type="match status" value="1"/>
</dbReference>
<name>A0AAU7CT53_9BACT</name>
<keyword evidence="4 8" id="KW-0418">Kinase</keyword>
<proteinExistence type="inferred from homology"/>
<dbReference type="GO" id="GO:0016301">
    <property type="term" value="F:kinase activity"/>
    <property type="evidence" value="ECO:0007669"/>
    <property type="project" value="UniProtKB-KW"/>
</dbReference>
<evidence type="ECO:0000313" key="8">
    <source>
        <dbReference type="EMBL" id="XBH08214.1"/>
    </source>
</evidence>
<dbReference type="RefSeq" id="WP_406701049.1">
    <property type="nucleotide sequence ID" value="NZ_CP155447.1"/>
</dbReference>
<evidence type="ECO:0000256" key="4">
    <source>
        <dbReference type="ARBA" id="ARBA00022777"/>
    </source>
</evidence>
<evidence type="ECO:0000256" key="5">
    <source>
        <dbReference type="ARBA" id="ARBA00022840"/>
    </source>
</evidence>
<dbReference type="PIRSF" id="PIRSF000535">
    <property type="entry name" value="1PFK/6PFK/LacC"/>
    <property type="match status" value="1"/>
</dbReference>
<dbReference type="GO" id="GO:0005524">
    <property type="term" value="F:ATP binding"/>
    <property type="evidence" value="ECO:0007669"/>
    <property type="project" value="UniProtKB-KW"/>
</dbReference>
<keyword evidence="2 6" id="KW-0808">Transferase</keyword>
<evidence type="ECO:0000256" key="1">
    <source>
        <dbReference type="ARBA" id="ARBA00010688"/>
    </source>
</evidence>
<comment type="similarity">
    <text evidence="1">Belongs to the carbohydrate kinase PfkB family.</text>
</comment>
<dbReference type="InterPro" id="IPR029056">
    <property type="entry name" value="Ribokinase-like"/>
</dbReference>
<evidence type="ECO:0000256" key="3">
    <source>
        <dbReference type="ARBA" id="ARBA00022741"/>
    </source>
</evidence>
<protein>
    <submittedName>
        <fullName evidence="8">PfkB family carbohydrate kinase</fullName>
    </submittedName>
</protein>
<evidence type="ECO:0000256" key="6">
    <source>
        <dbReference type="PIRNR" id="PIRNR000535"/>
    </source>
</evidence>
<dbReference type="InterPro" id="IPR011611">
    <property type="entry name" value="PfkB_dom"/>
</dbReference>
<feature type="domain" description="Carbohydrate kinase PfkB" evidence="7">
    <location>
        <begin position="34"/>
        <end position="312"/>
    </location>
</feature>
<dbReference type="PROSITE" id="PS00583">
    <property type="entry name" value="PFKB_KINASES_1"/>
    <property type="match status" value="1"/>
</dbReference>
<reference evidence="8" key="1">
    <citation type="submission" date="2024-05" db="EMBL/GenBank/DDBJ databases">
        <title>Planctomycetes of the genus Singulisphaera possess chitinolytic capabilities.</title>
        <authorList>
            <person name="Ivanova A."/>
        </authorList>
    </citation>
    <scope>NUCLEOTIDE SEQUENCE</scope>
    <source>
        <strain evidence="8">Ch08T</strain>
    </source>
</reference>
<dbReference type="InterPro" id="IPR017583">
    <property type="entry name" value="Tagatose/fructose_Pkinase"/>
</dbReference>
<evidence type="ECO:0000256" key="2">
    <source>
        <dbReference type="ARBA" id="ARBA00022679"/>
    </source>
</evidence>
<dbReference type="Pfam" id="PF00294">
    <property type="entry name" value="PfkB"/>
    <property type="match status" value="1"/>
</dbReference>
<dbReference type="PANTHER" id="PTHR46566">
    <property type="entry name" value="1-PHOSPHOFRUCTOKINASE-RELATED"/>
    <property type="match status" value="1"/>
</dbReference>
<dbReference type="GO" id="GO:0016773">
    <property type="term" value="F:phosphotransferase activity, alcohol group as acceptor"/>
    <property type="evidence" value="ECO:0007669"/>
    <property type="project" value="InterPro"/>
</dbReference>
<keyword evidence="5" id="KW-0067">ATP-binding</keyword>
<sequence length="327" mass="34859">MNPLPAATHRTGRSMILSVTLNPCLDKTLTVPAWHPGDSVRGQSVREVVGGKGNNVARALTRLGRTARPVTFLGGPVGDHCAALLQRDDGLDPLITPTEALTRVILTVRTENSPLQTAFFDPDPAVTTTEAEALFHRVEGALAEGTVTALTLSGSSPSPVTHGLYSDLIALARSRRIPVFLDTYGPALDAIWGFWPEVIQLNRREAAIHLRKPSVTDADVLGMLESWSRHGVRYGLVTDGSGPVLIRHRNKIFRATPPAIDAVNPIGSGDCLLAGLADAWLSGLDPEATIRHAIGSAVANALVWDAGAIDPEEVKRQGEAVEITLLD</sequence>
<organism evidence="8">
    <name type="scientific">Singulisphaera sp. Ch08</name>
    <dbReference type="NCBI Taxonomy" id="3120278"/>
    <lineage>
        <taxon>Bacteria</taxon>
        <taxon>Pseudomonadati</taxon>
        <taxon>Planctomycetota</taxon>
        <taxon>Planctomycetia</taxon>
        <taxon>Isosphaerales</taxon>
        <taxon>Isosphaeraceae</taxon>
        <taxon>Singulisphaera</taxon>
    </lineage>
</organism>
<dbReference type="SUPFAM" id="SSF53613">
    <property type="entry name" value="Ribokinase-like"/>
    <property type="match status" value="1"/>
</dbReference>
<keyword evidence="3" id="KW-0547">Nucleotide-binding</keyword>
<dbReference type="GO" id="GO:0005975">
    <property type="term" value="P:carbohydrate metabolic process"/>
    <property type="evidence" value="ECO:0007669"/>
    <property type="project" value="InterPro"/>
</dbReference>